<dbReference type="InterPro" id="IPR036291">
    <property type="entry name" value="NAD(P)-bd_dom_sf"/>
</dbReference>
<dbReference type="GO" id="GO:0016020">
    <property type="term" value="C:membrane"/>
    <property type="evidence" value="ECO:0007669"/>
    <property type="project" value="UniProtKB-SubCell"/>
</dbReference>
<evidence type="ECO:0000256" key="2">
    <source>
        <dbReference type="ARBA" id="ARBA00022692"/>
    </source>
</evidence>
<feature type="domain" description="Gfo/Idh/MocA-like oxidoreductase N-terminal" evidence="5">
    <location>
        <begin position="177"/>
        <end position="265"/>
    </location>
</feature>
<evidence type="ECO:0000259" key="5">
    <source>
        <dbReference type="Pfam" id="PF01408"/>
    </source>
</evidence>
<organism evidence="6 7">
    <name type="scientific">Clonostachys rhizophaga</name>
    <dbReference type="NCBI Taxonomy" id="160324"/>
    <lineage>
        <taxon>Eukaryota</taxon>
        <taxon>Fungi</taxon>
        <taxon>Dikarya</taxon>
        <taxon>Ascomycota</taxon>
        <taxon>Pezizomycotina</taxon>
        <taxon>Sordariomycetes</taxon>
        <taxon>Hypocreomycetidae</taxon>
        <taxon>Hypocreales</taxon>
        <taxon>Bionectriaceae</taxon>
        <taxon>Clonostachys</taxon>
    </lineage>
</organism>
<sequence>MPIRQDSSVHALGLCVTAFREAHVYDSIEDTTPGAFVWLCTAATAIGGSLFGYDTGVISGVLVVLGTDLDNKALNDTDKELITTLAAAGAFCGAIVAGVTADKYGITKERAGSYPLASFAQGLFINGYRRCLWGDWTGAFALRSRITRCRTRGIDVSENGTTLIYKLDSGTSDGHPNTVNVAKEHNVPFFESVEGFLGARAMGKVLADGIILATPTPTHAPLTTALVGSGLAVLIEKPVAVDGVEGRALLKACAADKNGIYMVGHHRRHSSAAATMKKAIDSGKLVWAARKPDAYFEIPWRRSAGSGGVILTNIIHEVDLLQYWLGDTVEIYAMEGIRERPYPIESTV</sequence>
<dbReference type="EMBL" id="CABFNQ020000602">
    <property type="protein sequence ID" value="CAH0019995.1"/>
    <property type="molecule type" value="Genomic_DNA"/>
</dbReference>
<dbReference type="GO" id="GO:0022857">
    <property type="term" value="F:transmembrane transporter activity"/>
    <property type="evidence" value="ECO:0007669"/>
    <property type="project" value="InterPro"/>
</dbReference>
<evidence type="ECO:0000256" key="3">
    <source>
        <dbReference type="ARBA" id="ARBA00022989"/>
    </source>
</evidence>
<evidence type="ECO:0000256" key="1">
    <source>
        <dbReference type="ARBA" id="ARBA00004370"/>
    </source>
</evidence>
<dbReference type="AlphaFoldDB" id="A0A9N9V651"/>
<reference evidence="6" key="1">
    <citation type="submission" date="2021-10" db="EMBL/GenBank/DDBJ databases">
        <authorList>
            <person name="Piombo E."/>
        </authorList>
    </citation>
    <scope>NUCLEOTIDE SEQUENCE</scope>
</reference>
<keyword evidence="4" id="KW-0472">Membrane</keyword>
<dbReference type="PANTHER" id="PTHR43377">
    <property type="entry name" value="BILIVERDIN REDUCTASE A"/>
    <property type="match status" value="1"/>
</dbReference>
<comment type="caution">
    <text evidence="6">The sequence shown here is derived from an EMBL/GenBank/DDBJ whole genome shotgun (WGS) entry which is preliminary data.</text>
</comment>
<dbReference type="SUPFAM" id="SSF51735">
    <property type="entry name" value="NAD(P)-binding Rossmann-fold domains"/>
    <property type="match status" value="1"/>
</dbReference>
<name>A0A9N9V651_9HYPO</name>
<evidence type="ECO:0000313" key="7">
    <source>
        <dbReference type="Proteomes" id="UP000696573"/>
    </source>
</evidence>
<evidence type="ECO:0000313" key="6">
    <source>
        <dbReference type="EMBL" id="CAH0019995.1"/>
    </source>
</evidence>
<dbReference type="PANTHER" id="PTHR43377:SF1">
    <property type="entry name" value="BILIVERDIN REDUCTASE A"/>
    <property type="match status" value="1"/>
</dbReference>
<dbReference type="SUPFAM" id="SSF103473">
    <property type="entry name" value="MFS general substrate transporter"/>
    <property type="match status" value="1"/>
</dbReference>
<dbReference type="Gene3D" id="3.30.360.10">
    <property type="entry name" value="Dihydrodipicolinate Reductase, domain 2"/>
    <property type="match status" value="1"/>
</dbReference>
<dbReference type="GO" id="GO:0000166">
    <property type="term" value="F:nucleotide binding"/>
    <property type="evidence" value="ECO:0007669"/>
    <property type="project" value="InterPro"/>
</dbReference>
<evidence type="ECO:0000256" key="4">
    <source>
        <dbReference type="ARBA" id="ARBA00023136"/>
    </source>
</evidence>
<keyword evidence="3" id="KW-1133">Transmembrane helix</keyword>
<keyword evidence="7" id="KW-1185">Reference proteome</keyword>
<dbReference type="Pfam" id="PF00083">
    <property type="entry name" value="Sugar_tr"/>
    <property type="match status" value="1"/>
</dbReference>
<dbReference type="Pfam" id="PF01408">
    <property type="entry name" value="GFO_IDH_MocA"/>
    <property type="match status" value="1"/>
</dbReference>
<dbReference type="InterPro" id="IPR000683">
    <property type="entry name" value="Gfo/Idh/MocA-like_OxRdtase_N"/>
</dbReference>
<gene>
    <name evidence="6" type="ORF">CRHIZ90672A_00018216</name>
</gene>
<dbReference type="InterPro" id="IPR005828">
    <property type="entry name" value="MFS_sugar_transport-like"/>
</dbReference>
<dbReference type="InterPro" id="IPR051450">
    <property type="entry name" value="Gfo/Idh/MocA_Oxidoreductases"/>
</dbReference>
<dbReference type="Proteomes" id="UP000696573">
    <property type="component" value="Unassembled WGS sequence"/>
</dbReference>
<proteinExistence type="predicted"/>
<dbReference type="InterPro" id="IPR036259">
    <property type="entry name" value="MFS_trans_sf"/>
</dbReference>
<keyword evidence="2" id="KW-0812">Transmembrane</keyword>
<dbReference type="Gene3D" id="1.20.1250.20">
    <property type="entry name" value="MFS general substrate transporter like domains"/>
    <property type="match status" value="1"/>
</dbReference>
<dbReference type="Gene3D" id="3.40.50.720">
    <property type="entry name" value="NAD(P)-binding Rossmann-like Domain"/>
    <property type="match status" value="1"/>
</dbReference>
<accession>A0A9N9V651</accession>
<dbReference type="OrthoDB" id="64915at2759"/>
<comment type="subcellular location">
    <subcellularLocation>
        <location evidence="1">Membrane</location>
    </subcellularLocation>
</comment>
<protein>
    <recommendedName>
        <fullName evidence="5">Gfo/Idh/MocA-like oxidoreductase N-terminal domain-containing protein</fullName>
    </recommendedName>
</protein>